<keyword evidence="4" id="KW-1185">Reference proteome</keyword>
<feature type="transmembrane region" description="Helical" evidence="1">
    <location>
        <begin position="21"/>
        <end position="39"/>
    </location>
</feature>
<keyword evidence="1" id="KW-1133">Transmembrane helix</keyword>
<dbReference type="KEGG" id="hlt:I7X12_00935"/>
<evidence type="ECO:0000313" key="4">
    <source>
        <dbReference type="Proteomes" id="UP000595001"/>
    </source>
</evidence>
<name>A0A7T3FYR5_9EURY</name>
<dbReference type="AlphaFoldDB" id="A0A7T3FYR5"/>
<dbReference type="GeneID" id="60587014"/>
<feature type="transmembrane region" description="Helical" evidence="1">
    <location>
        <begin position="100"/>
        <end position="122"/>
    </location>
</feature>
<dbReference type="RefSeq" id="WP_198062021.1">
    <property type="nucleotide sequence ID" value="NZ_CP065856.1"/>
</dbReference>
<proteinExistence type="predicted"/>
<feature type="transmembrane region" description="Helical" evidence="1">
    <location>
        <begin position="51"/>
        <end position="70"/>
    </location>
</feature>
<dbReference type="Proteomes" id="UP000595001">
    <property type="component" value="Chromosome"/>
</dbReference>
<dbReference type="OrthoDB" id="82282at2157"/>
<accession>A0A7T3FYR5</accession>
<evidence type="ECO:0000256" key="1">
    <source>
        <dbReference type="SAM" id="Phobius"/>
    </source>
</evidence>
<dbReference type="Pfam" id="PF07760">
    <property type="entry name" value="DUF1616"/>
    <property type="match status" value="1"/>
</dbReference>
<evidence type="ECO:0000313" key="3">
    <source>
        <dbReference type="EMBL" id="QPV63228.1"/>
    </source>
</evidence>
<feature type="domain" description="DUF1616" evidence="2">
    <location>
        <begin position="29"/>
        <end position="336"/>
    </location>
</feature>
<dbReference type="InterPro" id="IPR011674">
    <property type="entry name" value="DUF1616"/>
</dbReference>
<protein>
    <submittedName>
        <fullName evidence="3">DUF1616 domain-containing protein</fullName>
    </submittedName>
</protein>
<keyword evidence="1" id="KW-0472">Membrane</keyword>
<evidence type="ECO:0000259" key="2">
    <source>
        <dbReference type="Pfam" id="PF07760"/>
    </source>
</evidence>
<gene>
    <name evidence="3" type="ORF">I7X12_00935</name>
</gene>
<reference evidence="3 4" key="1">
    <citation type="submission" date="2020-12" db="EMBL/GenBank/DDBJ databases">
        <title>Halosimplex halophilum sp. nov. and Halosimplex salinum sp. nov., two new members of the genus Halosimplex.</title>
        <authorList>
            <person name="Cui H.L."/>
        </authorList>
    </citation>
    <scope>NUCLEOTIDE SEQUENCE [LARGE SCALE GENOMIC DNA]</scope>
    <source>
        <strain evidence="3 4">YGH94</strain>
    </source>
</reference>
<feature type="transmembrane region" description="Helical" evidence="1">
    <location>
        <begin position="128"/>
        <end position="147"/>
    </location>
</feature>
<sequence>MSFITDAGGAHSEAKSLLKAAVSHPTALAVFVTTGGLVVQLDGVPGPVRTVVALPLVFFAPGYMLAATIYPERYTGSHGDDALLSGGGRDRHGLHPLERIALSIGLSVAIVPLLGVAVWAAFGEFTRALVLAGLVSVVGLLLPVALARRYGLAPDRRLVTRPRTQIRRFGRWLSGSSTAETATNVVLVASIVLAAGAFTYGVAVPVDGESYSTAALLTDQDGGPTAEGYPTNFTAGEPESLTIQVTNSENAETKYTIVETVERVTIRNSGIDVVDRSELGRERVTLREGATARLDREVAPDLTGESLQLSYYVYKGSAPEQPSRSTAYRDLHLWITVEPA</sequence>
<dbReference type="EMBL" id="CP065856">
    <property type="protein sequence ID" value="QPV63228.1"/>
    <property type="molecule type" value="Genomic_DNA"/>
</dbReference>
<organism evidence="3 4">
    <name type="scientific">Halosimplex litoreum</name>
    <dbReference type="NCBI Taxonomy" id="1198301"/>
    <lineage>
        <taxon>Archaea</taxon>
        <taxon>Methanobacteriati</taxon>
        <taxon>Methanobacteriota</taxon>
        <taxon>Stenosarchaea group</taxon>
        <taxon>Halobacteria</taxon>
        <taxon>Halobacteriales</taxon>
        <taxon>Haloarculaceae</taxon>
        <taxon>Halosimplex</taxon>
    </lineage>
</organism>
<keyword evidence="1" id="KW-0812">Transmembrane</keyword>